<gene>
    <name evidence="7" type="ORF">EQF91_04215</name>
</gene>
<dbReference type="InterPro" id="IPR002052">
    <property type="entry name" value="DNA_methylase_N6_adenine_CS"/>
</dbReference>
<feature type="domain" description="DNA methylase N-4/N-6" evidence="6">
    <location>
        <begin position="58"/>
        <end position="280"/>
    </location>
</feature>
<dbReference type="InterPro" id="IPR002941">
    <property type="entry name" value="DNA_methylase_N4/N6"/>
</dbReference>
<evidence type="ECO:0000313" key="7">
    <source>
        <dbReference type="EMBL" id="TFF66304.1"/>
    </source>
</evidence>
<comment type="similarity">
    <text evidence="1 5">Belongs to the N(4)/N(6)-methyltransferase family.</text>
</comment>
<keyword evidence="2 7" id="KW-0489">Methyltransferase</keyword>
<evidence type="ECO:0000259" key="6">
    <source>
        <dbReference type="Pfam" id="PF01555"/>
    </source>
</evidence>
<comment type="caution">
    <text evidence="7">The sequence shown here is derived from an EMBL/GenBank/DDBJ whole genome shotgun (WGS) entry which is preliminary data.</text>
</comment>
<evidence type="ECO:0000256" key="2">
    <source>
        <dbReference type="ARBA" id="ARBA00022603"/>
    </source>
</evidence>
<dbReference type="GO" id="GO:0003677">
    <property type="term" value="F:DNA binding"/>
    <property type="evidence" value="ECO:0007669"/>
    <property type="project" value="InterPro"/>
</dbReference>
<name>A0A4R9C497_9FIRM</name>
<dbReference type="AlphaFoldDB" id="A0A4R9C497"/>
<dbReference type="InterPro" id="IPR029063">
    <property type="entry name" value="SAM-dependent_MTases_sf"/>
</dbReference>
<dbReference type="PRINTS" id="PR00508">
    <property type="entry name" value="S21N4MTFRASE"/>
</dbReference>
<dbReference type="GO" id="GO:0009307">
    <property type="term" value="P:DNA restriction-modification system"/>
    <property type="evidence" value="ECO:0007669"/>
    <property type="project" value="UniProtKB-KW"/>
</dbReference>
<evidence type="ECO:0000313" key="8">
    <source>
        <dbReference type="Proteomes" id="UP000297454"/>
    </source>
</evidence>
<dbReference type="GO" id="GO:0032259">
    <property type="term" value="P:methylation"/>
    <property type="evidence" value="ECO:0007669"/>
    <property type="project" value="UniProtKB-KW"/>
</dbReference>
<sequence length="308" mass="36017">MKKKSLKNKTIDFDLNVGEKYLKNAVYFDNSLKFTDLINKNIIGDTFNVLDHIENNSIDLLIVDPPYNLRKNYHGNIFNEKNTKEYADYTEKWISKIKPKLKDKGSIYVCCDWKSSMIIGPVLLKYFNIKSRITWEREKGRGAKSNWKNSLEDIWFATNSEEYTFNIDAVKKRKKVIAPYKEEGKPKDWKDDKNVKYRDTHPSNFWDDITIPFWSMPENTAHPTQKPEKLIAKLVLASSNEGDLILDPFMGSGTTSVVCKKLNRKFIGIEQNELYVSWAEKRLLDAEDNIEIQGIKDGIFYERNFNLK</sequence>
<dbReference type="SUPFAM" id="SSF53335">
    <property type="entry name" value="S-adenosyl-L-methionine-dependent methyltransferases"/>
    <property type="match status" value="1"/>
</dbReference>
<dbReference type="InterPro" id="IPR001091">
    <property type="entry name" value="RM_Methyltransferase"/>
</dbReference>
<dbReference type="RefSeq" id="WP_134744114.1">
    <property type="nucleotide sequence ID" value="NZ_JBFNFK010000012.1"/>
</dbReference>
<accession>A0A4R9C497</accession>
<keyword evidence="8" id="KW-1185">Reference proteome</keyword>
<keyword evidence="3 7" id="KW-0808">Transferase</keyword>
<dbReference type="Gene3D" id="3.40.50.150">
    <property type="entry name" value="Vaccinia Virus protein VP39"/>
    <property type="match status" value="1"/>
</dbReference>
<dbReference type="EC" id="2.1.1.-" evidence="5"/>
<reference evidence="7 8" key="1">
    <citation type="submission" date="2019-01" db="EMBL/GenBank/DDBJ databases">
        <title>Draft Genome Sequences of Helcococcus ovis Strains Isolated from the Uterus and Vagina of Dairy Cows with Metritis.</title>
        <authorList>
            <person name="Cunha F."/>
            <person name="Jeon S.J."/>
            <person name="Kutzer P."/>
            <person name="Galvao K.N."/>
        </authorList>
    </citation>
    <scope>NUCLEOTIDE SEQUENCE [LARGE SCALE GENOMIC DNA]</scope>
    <source>
        <strain evidence="7 8">KG-37</strain>
    </source>
</reference>
<keyword evidence="4" id="KW-0680">Restriction system</keyword>
<proteinExistence type="inferred from homology"/>
<dbReference type="GO" id="GO:0005737">
    <property type="term" value="C:cytoplasm"/>
    <property type="evidence" value="ECO:0007669"/>
    <property type="project" value="TreeGrafter"/>
</dbReference>
<organism evidence="7 8">
    <name type="scientific">Helcococcus ovis</name>
    <dbReference type="NCBI Taxonomy" id="72026"/>
    <lineage>
        <taxon>Bacteria</taxon>
        <taxon>Bacillati</taxon>
        <taxon>Bacillota</taxon>
        <taxon>Tissierellia</taxon>
        <taxon>Tissierellales</taxon>
        <taxon>Peptoniphilaceae</taxon>
        <taxon>Helcococcus</taxon>
    </lineage>
</organism>
<protein>
    <recommendedName>
        <fullName evidence="5">Methyltransferase</fullName>
        <ecNumber evidence="5">2.1.1.-</ecNumber>
    </recommendedName>
</protein>
<evidence type="ECO:0000256" key="4">
    <source>
        <dbReference type="ARBA" id="ARBA00022747"/>
    </source>
</evidence>
<dbReference type="Pfam" id="PF01555">
    <property type="entry name" value="N6_N4_Mtase"/>
    <property type="match status" value="1"/>
</dbReference>
<evidence type="ECO:0000256" key="3">
    <source>
        <dbReference type="ARBA" id="ARBA00022679"/>
    </source>
</evidence>
<dbReference type="PROSITE" id="PS00092">
    <property type="entry name" value="N6_MTASE"/>
    <property type="match status" value="1"/>
</dbReference>
<evidence type="ECO:0000256" key="5">
    <source>
        <dbReference type="RuleBase" id="RU362026"/>
    </source>
</evidence>
<dbReference type="GO" id="GO:0008170">
    <property type="term" value="F:N-methyltransferase activity"/>
    <property type="evidence" value="ECO:0007669"/>
    <property type="project" value="InterPro"/>
</dbReference>
<dbReference type="EMBL" id="SCFR01000011">
    <property type="protein sequence ID" value="TFF66304.1"/>
    <property type="molecule type" value="Genomic_DNA"/>
</dbReference>
<evidence type="ECO:0000256" key="1">
    <source>
        <dbReference type="ARBA" id="ARBA00006594"/>
    </source>
</evidence>
<dbReference type="PANTHER" id="PTHR13370">
    <property type="entry name" value="RNA METHYLASE-RELATED"/>
    <property type="match status" value="1"/>
</dbReference>
<dbReference type="PANTHER" id="PTHR13370:SF3">
    <property type="entry name" value="TRNA (GUANINE(10)-N2)-METHYLTRANSFERASE HOMOLOG"/>
    <property type="match status" value="1"/>
</dbReference>
<dbReference type="Proteomes" id="UP000297454">
    <property type="component" value="Unassembled WGS sequence"/>
</dbReference>